<dbReference type="Proteomes" id="UP001234297">
    <property type="component" value="Chromosome 1"/>
</dbReference>
<evidence type="ECO:0000313" key="1">
    <source>
        <dbReference type="EMBL" id="KAJ8650478.1"/>
    </source>
</evidence>
<evidence type="ECO:0000313" key="2">
    <source>
        <dbReference type="Proteomes" id="UP001234297"/>
    </source>
</evidence>
<organism evidence="1 2">
    <name type="scientific">Persea americana</name>
    <name type="common">Avocado</name>
    <dbReference type="NCBI Taxonomy" id="3435"/>
    <lineage>
        <taxon>Eukaryota</taxon>
        <taxon>Viridiplantae</taxon>
        <taxon>Streptophyta</taxon>
        <taxon>Embryophyta</taxon>
        <taxon>Tracheophyta</taxon>
        <taxon>Spermatophyta</taxon>
        <taxon>Magnoliopsida</taxon>
        <taxon>Magnoliidae</taxon>
        <taxon>Laurales</taxon>
        <taxon>Lauraceae</taxon>
        <taxon>Persea</taxon>
    </lineage>
</organism>
<proteinExistence type="predicted"/>
<name>A0ACC2MY78_PERAE</name>
<protein>
    <submittedName>
        <fullName evidence="1">Uncharacterized protein</fullName>
    </submittedName>
</protein>
<sequence>MLSSTPQKRRKSRKREKPSSPSPSFPFLKEPSPSLFPSRQDLLKLLTVIAIASFVAIACSYTVRIVNRQPKPFCDSSQDPLSDFCEPCPNNARCFQGSWDCLPGYKRHGKFCVEDGEINQTAEKLFEWVERHVCEAYARFLCYGTGTIWFREEEIFKKIDENNLKDNSGFKNDTFMLAKQKATEKIAGSLERRTDFNGIKEFKCPDLLADHYKPLRCCIQQWIYKNIIYVIPFFVVLLGFVKLFRIICRSRYLSARAEELYEQVCDILEESALSTKSREGDPWLVASRLRDHLLLPRERKDSVLWKKVEELVQEDSRIDRYPKLVKGESRIVWEWQVEGSLSSRGRTKGAVSKLKSLGHTYESHSPLQRKLQVGELLNC</sequence>
<dbReference type="EMBL" id="CM056809">
    <property type="protein sequence ID" value="KAJ8650478.1"/>
    <property type="molecule type" value="Genomic_DNA"/>
</dbReference>
<reference evidence="1 2" key="1">
    <citation type="journal article" date="2022" name="Hortic Res">
        <title>A haplotype resolved chromosomal level avocado genome allows analysis of novel avocado genes.</title>
        <authorList>
            <person name="Nath O."/>
            <person name="Fletcher S.J."/>
            <person name="Hayward A."/>
            <person name="Shaw L.M."/>
            <person name="Masouleh A.K."/>
            <person name="Furtado A."/>
            <person name="Henry R.J."/>
            <person name="Mitter N."/>
        </authorList>
    </citation>
    <scope>NUCLEOTIDE SEQUENCE [LARGE SCALE GENOMIC DNA]</scope>
    <source>
        <strain evidence="2">cv. Hass</strain>
    </source>
</reference>
<gene>
    <name evidence="1" type="ORF">MRB53_003501</name>
</gene>
<accession>A0ACC2MY78</accession>
<comment type="caution">
    <text evidence="1">The sequence shown here is derived from an EMBL/GenBank/DDBJ whole genome shotgun (WGS) entry which is preliminary data.</text>
</comment>
<keyword evidence="2" id="KW-1185">Reference proteome</keyword>